<accession>A0A0F9K3W0</accession>
<reference evidence="1" key="1">
    <citation type="journal article" date="2015" name="Nature">
        <title>Complex archaea that bridge the gap between prokaryotes and eukaryotes.</title>
        <authorList>
            <person name="Spang A."/>
            <person name="Saw J.H."/>
            <person name="Jorgensen S.L."/>
            <person name="Zaremba-Niedzwiedzka K."/>
            <person name="Martijn J."/>
            <person name="Lind A.E."/>
            <person name="van Eijk R."/>
            <person name="Schleper C."/>
            <person name="Guy L."/>
            <person name="Ettema T.J."/>
        </authorList>
    </citation>
    <scope>NUCLEOTIDE SEQUENCE</scope>
</reference>
<protein>
    <submittedName>
        <fullName evidence="1">Uncharacterized protein</fullName>
    </submittedName>
</protein>
<comment type="caution">
    <text evidence="1">The sequence shown here is derived from an EMBL/GenBank/DDBJ whole genome shotgun (WGS) entry which is preliminary data.</text>
</comment>
<feature type="non-terminal residue" evidence="1">
    <location>
        <position position="1"/>
    </location>
</feature>
<proteinExistence type="predicted"/>
<name>A0A0F9K3W0_9ZZZZ</name>
<dbReference type="EMBL" id="LAZR01014589">
    <property type="protein sequence ID" value="KKM16838.1"/>
    <property type="molecule type" value="Genomic_DNA"/>
</dbReference>
<sequence length="45" mass="5569">WNKDELEYAREIKRLLNEGIIKERGVYWWTSPHSPVYYAKKERSE</sequence>
<gene>
    <name evidence="1" type="ORF">LCGC14_1681850</name>
</gene>
<evidence type="ECO:0000313" key="1">
    <source>
        <dbReference type="EMBL" id="KKM16838.1"/>
    </source>
</evidence>
<organism evidence="1">
    <name type="scientific">marine sediment metagenome</name>
    <dbReference type="NCBI Taxonomy" id="412755"/>
    <lineage>
        <taxon>unclassified sequences</taxon>
        <taxon>metagenomes</taxon>
        <taxon>ecological metagenomes</taxon>
    </lineage>
</organism>
<dbReference type="AlphaFoldDB" id="A0A0F9K3W0"/>